<protein>
    <submittedName>
        <fullName evidence="9">Undecaprenyl-phosphate glucose phosphotransferase</fullName>
    </submittedName>
</protein>
<dbReference type="Proteomes" id="UP000262954">
    <property type="component" value="Unassembled WGS sequence"/>
</dbReference>
<dbReference type="Pfam" id="PF13727">
    <property type="entry name" value="CoA_binding_3"/>
    <property type="match status" value="1"/>
</dbReference>
<reference evidence="9 10" key="1">
    <citation type="journal article" date="2018" name="Nat. Biotechnol.">
        <title>A standardized bacterial taxonomy based on genome phylogeny substantially revises the tree of life.</title>
        <authorList>
            <person name="Parks D.H."/>
            <person name="Chuvochina M."/>
            <person name="Waite D.W."/>
            <person name="Rinke C."/>
            <person name="Skarshewski A."/>
            <person name="Chaumeil P.A."/>
            <person name="Hugenholtz P."/>
        </authorList>
    </citation>
    <scope>NUCLEOTIDE SEQUENCE [LARGE SCALE GENOMIC DNA]</scope>
    <source>
        <strain evidence="9">UBA11482</strain>
    </source>
</reference>
<dbReference type="NCBIfam" id="TIGR03023">
    <property type="entry name" value="WcaJ_sugtrans"/>
    <property type="match status" value="1"/>
</dbReference>
<dbReference type="GeneID" id="92927232"/>
<evidence type="ECO:0000259" key="8">
    <source>
        <dbReference type="Pfam" id="PF02397"/>
    </source>
</evidence>
<sequence>MERRDRGRFIRGLVAVGDFCCINLVFLMVYLFFDSDMTHQFNQKIVWLLLNISYFPVVLMFNQIHNTRIIYIDSLLLAASESVVLLFLIFISLLTFLQIEVGTIVLLTFFVGFFISLNLWWLLASRVLKYYRSKGFNFKRIIIVGAGKTGLMLFRELHSDLGYGYKFLGFFDDNAELKGQIPQLLGDTGMVEKFALENNVDEIYCALPGSQDAKILNLLQFSERHAIRFFIVPEISRYVLRRLHFQIMGRVPVLSVREEPLQRWEMRAVKRLFDFVFSSVILLLSPLWLLPIAICVKLSSPGPVLFKQKRTGFMGREFNCLKFRTMRVNNESDKLQATKGDPRITRIGEFLRKTSLDELPQFINVFKGEMSVVGPRPHMLKHTKDYSAIIDKYMVRHFIKPGLTGWAQVNGYRGETKELWQMEKRVEYDVWYIENWNFMLDMKIIFLTLIGIFKGDKNAF</sequence>
<dbReference type="InterPro" id="IPR017475">
    <property type="entry name" value="EPS_sugar_tfrase"/>
</dbReference>
<keyword evidence="5 7" id="KW-1133">Transmembrane helix</keyword>
<evidence type="ECO:0000256" key="2">
    <source>
        <dbReference type="ARBA" id="ARBA00006464"/>
    </source>
</evidence>
<feature type="transmembrane region" description="Helical" evidence="7">
    <location>
        <begin position="272"/>
        <end position="294"/>
    </location>
</feature>
<keyword evidence="4 7" id="KW-0812">Transmembrane</keyword>
<dbReference type="GO" id="GO:0016020">
    <property type="term" value="C:membrane"/>
    <property type="evidence" value="ECO:0007669"/>
    <property type="project" value="UniProtKB-SubCell"/>
</dbReference>
<evidence type="ECO:0000256" key="1">
    <source>
        <dbReference type="ARBA" id="ARBA00004141"/>
    </source>
</evidence>
<feature type="transmembrane region" description="Helical" evidence="7">
    <location>
        <begin position="45"/>
        <end position="62"/>
    </location>
</feature>
<dbReference type="RefSeq" id="WP_022389913.1">
    <property type="nucleotide sequence ID" value="NZ_AP028032.1"/>
</dbReference>
<dbReference type="InterPro" id="IPR036291">
    <property type="entry name" value="NAD(P)-bd_dom_sf"/>
</dbReference>
<evidence type="ECO:0000256" key="3">
    <source>
        <dbReference type="ARBA" id="ARBA00022679"/>
    </source>
</evidence>
<dbReference type="SUPFAM" id="SSF51735">
    <property type="entry name" value="NAD(P)-binding Rossmann-fold domains"/>
    <property type="match status" value="1"/>
</dbReference>
<evidence type="ECO:0000256" key="5">
    <source>
        <dbReference type="ARBA" id="ARBA00022989"/>
    </source>
</evidence>
<dbReference type="EMBL" id="DNWC01000019">
    <property type="protein sequence ID" value="HBJ07590.1"/>
    <property type="molecule type" value="Genomic_DNA"/>
</dbReference>
<feature type="transmembrane region" description="Helical" evidence="7">
    <location>
        <begin position="12"/>
        <end position="33"/>
    </location>
</feature>
<keyword evidence="3 9" id="KW-0808">Transferase</keyword>
<comment type="caution">
    <text evidence="9">The sequence shown here is derived from an EMBL/GenBank/DDBJ whole genome shotgun (WGS) entry which is preliminary data.</text>
</comment>
<dbReference type="Gene3D" id="3.40.50.720">
    <property type="entry name" value="NAD(P)-binding Rossmann-like Domain"/>
    <property type="match status" value="1"/>
</dbReference>
<organism evidence="9 10">
    <name type="scientific">Coprobacter fastidiosus</name>
    <dbReference type="NCBI Taxonomy" id="1099853"/>
    <lineage>
        <taxon>Bacteria</taxon>
        <taxon>Pseudomonadati</taxon>
        <taxon>Bacteroidota</taxon>
        <taxon>Bacteroidia</taxon>
        <taxon>Bacteroidales</taxon>
        <taxon>Barnesiellaceae</taxon>
        <taxon>Coprobacter</taxon>
    </lineage>
</organism>
<comment type="subcellular location">
    <subcellularLocation>
        <location evidence="1">Membrane</location>
        <topology evidence="1">Multi-pass membrane protein</topology>
    </subcellularLocation>
</comment>
<evidence type="ECO:0000256" key="6">
    <source>
        <dbReference type="ARBA" id="ARBA00023136"/>
    </source>
</evidence>
<dbReference type="GO" id="GO:0016780">
    <property type="term" value="F:phosphotransferase activity, for other substituted phosphate groups"/>
    <property type="evidence" value="ECO:0007669"/>
    <property type="project" value="TreeGrafter"/>
</dbReference>
<evidence type="ECO:0000313" key="9">
    <source>
        <dbReference type="EMBL" id="HBJ07590.1"/>
    </source>
</evidence>
<gene>
    <name evidence="9" type="ORF">DDY73_01160</name>
</gene>
<keyword evidence="6 7" id="KW-0472">Membrane</keyword>
<comment type="similarity">
    <text evidence="2">Belongs to the bacterial sugar transferase family.</text>
</comment>
<feature type="transmembrane region" description="Helical" evidence="7">
    <location>
        <begin position="74"/>
        <end position="97"/>
    </location>
</feature>
<accession>A0A316RAQ1</accession>
<evidence type="ECO:0000256" key="4">
    <source>
        <dbReference type="ARBA" id="ARBA00022692"/>
    </source>
</evidence>
<name>A0A316RAQ1_9BACT</name>
<feature type="transmembrane region" description="Helical" evidence="7">
    <location>
        <begin position="103"/>
        <end position="124"/>
    </location>
</feature>
<dbReference type="AlphaFoldDB" id="A0A316RAQ1"/>
<dbReference type="InterPro" id="IPR003362">
    <property type="entry name" value="Bact_transf"/>
</dbReference>
<evidence type="ECO:0000256" key="7">
    <source>
        <dbReference type="SAM" id="Phobius"/>
    </source>
</evidence>
<dbReference type="Pfam" id="PF02397">
    <property type="entry name" value="Bac_transf"/>
    <property type="match status" value="1"/>
</dbReference>
<dbReference type="PANTHER" id="PTHR30576:SF0">
    <property type="entry name" value="UNDECAPRENYL-PHOSPHATE N-ACETYLGALACTOSAMINYL 1-PHOSPHATE TRANSFERASE-RELATED"/>
    <property type="match status" value="1"/>
</dbReference>
<dbReference type="InterPro" id="IPR017473">
    <property type="entry name" value="Undecaprenyl-P_gluc_Ptfrase"/>
</dbReference>
<dbReference type="NCBIfam" id="TIGR03025">
    <property type="entry name" value="EPS_sugtrans"/>
    <property type="match status" value="1"/>
</dbReference>
<feature type="domain" description="Bacterial sugar transferase" evidence="8">
    <location>
        <begin position="270"/>
        <end position="453"/>
    </location>
</feature>
<proteinExistence type="inferred from homology"/>
<evidence type="ECO:0000313" key="10">
    <source>
        <dbReference type="Proteomes" id="UP000262954"/>
    </source>
</evidence>
<dbReference type="PANTHER" id="PTHR30576">
    <property type="entry name" value="COLANIC BIOSYNTHESIS UDP-GLUCOSE LIPID CARRIER TRANSFERASE"/>
    <property type="match status" value="1"/>
</dbReference>